<dbReference type="Gene3D" id="3.10.180.10">
    <property type="entry name" value="2,3-Dihydroxybiphenyl 1,2-Dioxygenase, domain 1"/>
    <property type="match status" value="1"/>
</dbReference>
<dbReference type="InterPro" id="IPR029068">
    <property type="entry name" value="Glyas_Bleomycin-R_OHBP_Dase"/>
</dbReference>
<evidence type="ECO:0000313" key="4">
    <source>
        <dbReference type="Proteomes" id="UP001237105"/>
    </source>
</evidence>
<dbReference type="InterPro" id="IPR037523">
    <property type="entry name" value="VOC_core"/>
</dbReference>
<evidence type="ECO:0000256" key="1">
    <source>
        <dbReference type="ARBA" id="ARBA00022723"/>
    </source>
</evidence>
<comment type="caution">
    <text evidence="3">The sequence shown here is derived from an EMBL/GenBank/DDBJ whole genome shotgun (WGS) entry which is preliminary data.</text>
</comment>
<organism evidence="3 4">
    <name type="scientific">Streptomyces luteolus</name>
    <dbReference type="NCBI Taxonomy" id="3043615"/>
    <lineage>
        <taxon>Bacteria</taxon>
        <taxon>Bacillati</taxon>
        <taxon>Actinomycetota</taxon>
        <taxon>Actinomycetes</taxon>
        <taxon>Kitasatosporales</taxon>
        <taxon>Streptomycetaceae</taxon>
        <taxon>Streptomyces</taxon>
    </lineage>
</organism>
<dbReference type="SUPFAM" id="SSF54593">
    <property type="entry name" value="Glyoxalase/Bleomycin resistance protein/Dihydroxybiphenyl dioxygenase"/>
    <property type="match status" value="1"/>
</dbReference>
<reference evidence="3 4" key="1">
    <citation type="submission" date="2023-05" db="EMBL/GenBank/DDBJ databases">
        <title>Draft genome sequence of Streptomyces sp. B-S-A12 isolated from a cave soil in Thailand.</title>
        <authorList>
            <person name="Chamroensaksri N."/>
            <person name="Muangham S."/>
        </authorList>
    </citation>
    <scope>NUCLEOTIDE SEQUENCE [LARGE SCALE GENOMIC DNA]</scope>
    <source>
        <strain evidence="3 4">B-S-A12</strain>
    </source>
</reference>
<gene>
    <name evidence="3" type="ORF">QIT00_26740</name>
</gene>
<evidence type="ECO:0000259" key="2">
    <source>
        <dbReference type="PROSITE" id="PS51819"/>
    </source>
</evidence>
<dbReference type="RefSeq" id="WP_282537968.1">
    <property type="nucleotide sequence ID" value="NZ_JASCIS010000032.1"/>
</dbReference>
<dbReference type="PROSITE" id="PS51819">
    <property type="entry name" value="VOC"/>
    <property type="match status" value="1"/>
</dbReference>
<proteinExistence type="predicted"/>
<feature type="domain" description="VOC" evidence="2">
    <location>
        <begin position="2"/>
        <end position="132"/>
    </location>
</feature>
<dbReference type="Proteomes" id="UP001237105">
    <property type="component" value="Unassembled WGS sequence"/>
</dbReference>
<sequence length="140" mass="15179">MRLHHVGVSVADLDASLAWYEKVFGFRRGYSFEEPGRGLRGAFALGADGVRIEMLERDDSVPGSGETDPFRASGVHGYHHICLEVDDLDATYAQCVSLGAADIWEPHVSPNPNMRVGYVADLDGNFIELLELTGDAGDLG</sequence>
<name>A0ABT6T2K5_9ACTN</name>
<evidence type="ECO:0000313" key="3">
    <source>
        <dbReference type="EMBL" id="MDI3422106.1"/>
    </source>
</evidence>
<dbReference type="InterPro" id="IPR004360">
    <property type="entry name" value="Glyas_Fos-R_dOase_dom"/>
</dbReference>
<keyword evidence="1" id="KW-0479">Metal-binding</keyword>
<dbReference type="EMBL" id="JASCIS010000032">
    <property type="protein sequence ID" value="MDI3422106.1"/>
    <property type="molecule type" value="Genomic_DNA"/>
</dbReference>
<dbReference type="PANTHER" id="PTHR43048">
    <property type="entry name" value="METHYLMALONYL-COA EPIMERASE"/>
    <property type="match status" value="1"/>
</dbReference>
<accession>A0ABT6T2K5</accession>
<dbReference type="Pfam" id="PF00903">
    <property type="entry name" value="Glyoxalase"/>
    <property type="match status" value="1"/>
</dbReference>
<keyword evidence="4" id="KW-1185">Reference proteome</keyword>
<dbReference type="InterPro" id="IPR051785">
    <property type="entry name" value="MMCE/EMCE_epimerase"/>
</dbReference>
<protein>
    <submittedName>
        <fullName evidence="3">VOC family protein</fullName>
    </submittedName>
</protein>
<dbReference type="PANTHER" id="PTHR43048:SF3">
    <property type="entry name" value="METHYLMALONYL-COA EPIMERASE, MITOCHONDRIAL"/>
    <property type="match status" value="1"/>
</dbReference>